<feature type="region of interest" description="Disordered" evidence="1">
    <location>
        <begin position="21"/>
        <end position="52"/>
    </location>
</feature>
<sequence>MQNVSQNPKLPKQRNLRKIETFSANGYRPDSSLPKKRGSSKKRVASEIGRIKGRPLPRRESLCEILDTSIAALAFLFHHISLQFLSYRGCVLVGA</sequence>
<accession>A0A328DRR1</accession>
<dbReference type="AlphaFoldDB" id="A0A328DRR1"/>
<evidence type="ECO:0000313" key="2">
    <source>
        <dbReference type="EMBL" id="RAL46663.1"/>
    </source>
</evidence>
<comment type="caution">
    <text evidence="2">The sequence shown here is derived from an EMBL/GenBank/DDBJ whole genome shotgun (WGS) entry which is preliminary data.</text>
</comment>
<evidence type="ECO:0000313" key="3">
    <source>
        <dbReference type="Proteomes" id="UP000249390"/>
    </source>
</evidence>
<keyword evidence="3" id="KW-1185">Reference proteome</keyword>
<evidence type="ECO:0000256" key="1">
    <source>
        <dbReference type="SAM" id="MobiDB-lite"/>
    </source>
</evidence>
<feature type="compositionally biased region" description="Basic residues" evidence="1">
    <location>
        <begin position="34"/>
        <end position="43"/>
    </location>
</feature>
<gene>
    <name evidence="2" type="ORF">DM860_004942</name>
</gene>
<organism evidence="2 3">
    <name type="scientific">Cuscuta australis</name>
    <dbReference type="NCBI Taxonomy" id="267555"/>
    <lineage>
        <taxon>Eukaryota</taxon>
        <taxon>Viridiplantae</taxon>
        <taxon>Streptophyta</taxon>
        <taxon>Embryophyta</taxon>
        <taxon>Tracheophyta</taxon>
        <taxon>Spermatophyta</taxon>
        <taxon>Magnoliopsida</taxon>
        <taxon>eudicotyledons</taxon>
        <taxon>Gunneridae</taxon>
        <taxon>Pentapetalae</taxon>
        <taxon>asterids</taxon>
        <taxon>lamiids</taxon>
        <taxon>Solanales</taxon>
        <taxon>Convolvulaceae</taxon>
        <taxon>Cuscuteae</taxon>
        <taxon>Cuscuta</taxon>
        <taxon>Cuscuta subgen. Grammica</taxon>
        <taxon>Cuscuta sect. Cleistogrammica</taxon>
    </lineage>
</organism>
<dbReference type="Proteomes" id="UP000249390">
    <property type="component" value="Unassembled WGS sequence"/>
</dbReference>
<name>A0A328DRR1_9ASTE</name>
<protein>
    <submittedName>
        <fullName evidence="2">Uncharacterized protein</fullName>
    </submittedName>
</protein>
<reference evidence="2 3" key="1">
    <citation type="submission" date="2018-06" db="EMBL/GenBank/DDBJ databases">
        <title>The Genome of Cuscuta australis (Dodder) Provides Insight into the Evolution of Plant Parasitism.</title>
        <authorList>
            <person name="Liu H."/>
        </authorList>
    </citation>
    <scope>NUCLEOTIDE SEQUENCE [LARGE SCALE GENOMIC DNA]</scope>
    <source>
        <strain evidence="3">cv. Yunnan</strain>
        <tissue evidence="2">Vines</tissue>
    </source>
</reference>
<proteinExistence type="predicted"/>
<dbReference type="EMBL" id="NQVE01000122">
    <property type="protein sequence ID" value="RAL46663.1"/>
    <property type="molecule type" value="Genomic_DNA"/>
</dbReference>